<evidence type="ECO:0000256" key="1">
    <source>
        <dbReference type="ARBA" id="ARBA00023015"/>
    </source>
</evidence>
<dbReference type="RefSeq" id="WP_098824027.1">
    <property type="nucleotide sequence ID" value="NZ_BCMJ01000003.1"/>
</dbReference>
<protein>
    <submittedName>
        <fullName evidence="5">MarR family transcriptional regulator</fullName>
    </submittedName>
</protein>
<comment type="caution">
    <text evidence="5">The sequence shown here is derived from an EMBL/GenBank/DDBJ whole genome shotgun (WGS) entry which is preliminary data.</text>
</comment>
<keyword evidence="1" id="KW-0805">Transcription regulation</keyword>
<dbReference type="Gene3D" id="1.10.10.10">
    <property type="entry name" value="Winged helix-like DNA-binding domain superfamily/Winged helix DNA-binding domain"/>
    <property type="match status" value="1"/>
</dbReference>
<dbReference type="InterPro" id="IPR036388">
    <property type="entry name" value="WH-like_DNA-bd_sf"/>
</dbReference>
<dbReference type="InterPro" id="IPR023187">
    <property type="entry name" value="Tscrpt_reg_MarR-type_CS"/>
</dbReference>
<evidence type="ECO:0000313" key="5">
    <source>
        <dbReference type="EMBL" id="GAX07649.1"/>
    </source>
</evidence>
<name>A0A1Z5J173_9LACO</name>
<dbReference type="SUPFAM" id="SSF46785">
    <property type="entry name" value="Winged helix' DNA-binding domain"/>
    <property type="match status" value="1"/>
</dbReference>
<dbReference type="GO" id="GO:0003700">
    <property type="term" value="F:DNA-binding transcription factor activity"/>
    <property type="evidence" value="ECO:0007669"/>
    <property type="project" value="InterPro"/>
</dbReference>
<keyword evidence="2" id="KW-0238">DNA-binding</keyword>
<dbReference type="PROSITE" id="PS50995">
    <property type="entry name" value="HTH_MARR_2"/>
    <property type="match status" value="1"/>
</dbReference>
<proteinExistence type="predicted"/>
<gene>
    <name evidence="5" type="primary">marR_7</name>
    <name evidence="5" type="ORF">IWT5_00799</name>
</gene>
<evidence type="ECO:0000313" key="6">
    <source>
        <dbReference type="Proteomes" id="UP000223370"/>
    </source>
</evidence>
<dbReference type="InterPro" id="IPR000835">
    <property type="entry name" value="HTH_MarR-typ"/>
</dbReference>
<dbReference type="PANTHER" id="PTHR42756:SF1">
    <property type="entry name" value="TRANSCRIPTIONAL REPRESSOR OF EMRAB OPERON"/>
    <property type="match status" value="1"/>
</dbReference>
<evidence type="ECO:0000256" key="2">
    <source>
        <dbReference type="ARBA" id="ARBA00023125"/>
    </source>
</evidence>
<dbReference type="Proteomes" id="UP000223370">
    <property type="component" value="Unassembled WGS sequence"/>
</dbReference>
<evidence type="ECO:0000256" key="3">
    <source>
        <dbReference type="ARBA" id="ARBA00023163"/>
    </source>
</evidence>
<dbReference type="AlphaFoldDB" id="A0A1Z5J173"/>
<accession>A0A1Z5J173</accession>
<dbReference type="EMBL" id="BCMJ01000003">
    <property type="protein sequence ID" value="GAX07649.1"/>
    <property type="molecule type" value="Genomic_DNA"/>
</dbReference>
<keyword evidence="6" id="KW-1185">Reference proteome</keyword>
<dbReference type="PROSITE" id="PS01117">
    <property type="entry name" value="HTH_MARR_1"/>
    <property type="match status" value="1"/>
</dbReference>
<dbReference type="PANTHER" id="PTHR42756">
    <property type="entry name" value="TRANSCRIPTIONAL REGULATOR, MARR"/>
    <property type="match status" value="1"/>
</dbReference>
<feature type="domain" description="HTH marR-type" evidence="4">
    <location>
        <begin position="7"/>
        <end position="143"/>
    </location>
</feature>
<keyword evidence="3" id="KW-0804">Transcription</keyword>
<organism evidence="5 6">
    <name type="scientific">Secundilactobacillus silagincola</name>
    <dbReference type="NCBI Taxonomy" id="1714681"/>
    <lineage>
        <taxon>Bacteria</taxon>
        <taxon>Bacillati</taxon>
        <taxon>Bacillota</taxon>
        <taxon>Bacilli</taxon>
        <taxon>Lactobacillales</taxon>
        <taxon>Lactobacillaceae</taxon>
        <taxon>Secundilactobacillus</taxon>
    </lineage>
</organism>
<dbReference type="InterPro" id="IPR036390">
    <property type="entry name" value="WH_DNA-bd_sf"/>
</dbReference>
<dbReference type="GO" id="GO:0003677">
    <property type="term" value="F:DNA binding"/>
    <property type="evidence" value="ECO:0007669"/>
    <property type="project" value="UniProtKB-KW"/>
</dbReference>
<dbReference type="OrthoDB" id="2293546at2"/>
<evidence type="ECO:0000259" key="4">
    <source>
        <dbReference type="PROSITE" id="PS50995"/>
    </source>
</evidence>
<dbReference type="SMART" id="SM00347">
    <property type="entry name" value="HTH_MARR"/>
    <property type="match status" value="1"/>
</dbReference>
<sequence>MIADKNDNTISKQLHTASNMAIRVLEKRLKPYGVNQAQFFFILKLHDDPGITQDQLVRSDSRHQSNVNREIAKLAKMGLVDKRQSATDGRRYELKLTATGEALYPKIKAALDEQETVLSQCLSVTDGRVSQADFVAILKQIAQLDAE</sequence>
<reference evidence="5 6" key="1">
    <citation type="submission" date="2015-11" db="EMBL/GenBank/DDBJ databases">
        <title>Draft genome sequences of new species of the genus Lactobacillus isolated from orchardgrass silage.</title>
        <authorList>
            <person name="Tohno M."/>
            <person name="Tanizawa Y."/>
            <person name="Arita M."/>
        </authorList>
    </citation>
    <scope>NUCLEOTIDE SEQUENCE [LARGE SCALE GENOMIC DNA]</scope>
    <source>
        <strain evidence="5 6">IWT5</strain>
    </source>
</reference>
<dbReference type="Pfam" id="PF01047">
    <property type="entry name" value="MarR"/>
    <property type="match status" value="1"/>
</dbReference>